<feature type="non-terminal residue" evidence="2">
    <location>
        <position position="116"/>
    </location>
</feature>
<feature type="chain" id="PRO_5002212757" evidence="1">
    <location>
        <begin position="17"/>
        <end position="116"/>
    </location>
</feature>
<dbReference type="EMBL" id="GBZX01000851">
    <property type="protein sequence ID" value="JAG91889.1"/>
    <property type="molecule type" value="mRNA"/>
</dbReference>
<feature type="signal peptide" evidence="1">
    <location>
        <begin position="1"/>
        <end position="16"/>
    </location>
</feature>
<sequence length="116" mass="13328">MWLASLPLHLLPLVDGYCQKLGLPLCDCVPLSSVYCAVALTFWQVLMRVCQHFSLCFKVGHRNLSVSCKDLLNCSFFNVYYYYYYCFLHEMCLSAFFFACMEGHCNLPSHIAIASE</sequence>
<protein>
    <submittedName>
        <fullName evidence="2">Putative secreted protein</fullName>
    </submittedName>
</protein>
<evidence type="ECO:0000256" key="1">
    <source>
        <dbReference type="SAM" id="SignalP"/>
    </source>
</evidence>
<evidence type="ECO:0000313" key="2">
    <source>
        <dbReference type="EMBL" id="JAG91889.1"/>
    </source>
</evidence>
<reference evidence="2" key="1">
    <citation type="journal article" date="2015" name="PLoS ONE">
        <title>An Insight into the Sialome of the Lone Star Tick, Amblyomma americanum, with a Glimpse on Its Time Dependent Gene Expression.</title>
        <authorList>
            <person name="Karim S."/>
            <person name="Ribeiro J.M."/>
        </authorList>
    </citation>
    <scope>NUCLEOTIDE SEQUENCE</scope>
    <source>
        <tissue evidence="2">Salivary gland</tissue>
    </source>
</reference>
<dbReference type="AlphaFoldDB" id="A0A0C9S3X4"/>
<organism evidence="2">
    <name type="scientific">Amblyomma americanum</name>
    <name type="common">Lone star tick</name>
    <dbReference type="NCBI Taxonomy" id="6943"/>
    <lineage>
        <taxon>Eukaryota</taxon>
        <taxon>Metazoa</taxon>
        <taxon>Ecdysozoa</taxon>
        <taxon>Arthropoda</taxon>
        <taxon>Chelicerata</taxon>
        <taxon>Arachnida</taxon>
        <taxon>Acari</taxon>
        <taxon>Parasitiformes</taxon>
        <taxon>Ixodida</taxon>
        <taxon>Ixodoidea</taxon>
        <taxon>Ixodidae</taxon>
        <taxon>Amblyomminae</taxon>
        <taxon>Amblyomma</taxon>
    </lineage>
</organism>
<proteinExistence type="evidence at transcript level"/>
<keyword evidence="1" id="KW-0732">Signal</keyword>
<name>A0A0C9S3X4_AMBAM</name>
<accession>A0A0C9S3X4</accession>